<dbReference type="Pfam" id="PF07690">
    <property type="entry name" value="MFS_1"/>
    <property type="match status" value="1"/>
</dbReference>
<feature type="transmembrane region" description="Helical" evidence="6">
    <location>
        <begin position="122"/>
        <end position="144"/>
    </location>
</feature>
<feature type="transmembrane region" description="Helical" evidence="6">
    <location>
        <begin position="153"/>
        <end position="171"/>
    </location>
</feature>
<evidence type="ECO:0000256" key="4">
    <source>
        <dbReference type="ARBA" id="ARBA00022989"/>
    </source>
</evidence>
<dbReference type="InterPro" id="IPR011701">
    <property type="entry name" value="MFS"/>
</dbReference>
<sequence length="489" mass="53403">MINPKARRSRAMGSLKYDPRFGLDSHHSWMVAGFCSWFLFMGCIAQRVFGVVYVGILEEFGVTRQEASWPMNIIDLLASLSNPVFGYLCSRYSCRAVLLWCGLAGPLGVILCYFAPNVIFIAVFYGMLNGISISGTLTAITVVLAQHFEKRRATAYSVVFTVSAFNTFLFPPLVELLLSTYGLYGTFLVLGAICLHTFPPGIAITSPEWMKPSLNGKKQKAADAGNKCLPPEETELVAQRIEDHEENATCVKSRQTLNLDPSKEASVVLTASNEEKCRAPSQATDRDNLRNFVTVRFWVDSLSFSVMYLALSLFLTLAVDMAKDKGVSTMDAVFIFHAFSAGDVIFRGVSGVLLDSKFLSSDGVMLLGFILQGVGIEILAFTASFPLLIVGSLVFGCGNGLRMPIAGVVLIGDFGLKALPIVFGGFALVCGLNVWTRAPLIGYFRDQRGTYDGVLHVLGVCSFACVAVWAVRICLKRWRTTRLPATSAK</sequence>
<dbReference type="Proteomes" id="UP001321473">
    <property type="component" value="Unassembled WGS sequence"/>
</dbReference>
<evidence type="ECO:0000313" key="7">
    <source>
        <dbReference type="EMBL" id="KAK8776881.1"/>
    </source>
</evidence>
<dbReference type="SUPFAM" id="SSF103473">
    <property type="entry name" value="MFS general substrate transporter"/>
    <property type="match status" value="1"/>
</dbReference>
<evidence type="ECO:0008006" key="9">
    <source>
        <dbReference type="Google" id="ProtNLM"/>
    </source>
</evidence>
<protein>
    <recommendedName>
        <fullName evidence="9">Monocarboxylate transporter</fullName>
    </recommendedName>
</protein>
<evidence type="ECO:0000256" key="5">
    <source>
        <dbReference type="ARBA" id="ARBA00023136"/>
    </source>
</evidence>
<reference evidence="7 8" key="1">
    <citation type="journal article" date="2023" name="Arcadia Sci">
        <title>De novo assembly of a long-read Amblyomma americanum tick genome.</title>
        <authorList>
            <person name="Chou S."/>
            <person name="Poskanzer K.E."/>
            <person name="Rollins M."/>
            <person name="Thuy-Boun P.S."/>
        </authorList>
    </citation>
    <scope>NUCLEOTIDE SEQUENCE [LARGE SCALE GENOMIC DNA]</scope>
    <source>
        <strain evidence="7">F_SG_1</strain>
        <tissue evidence="7">Salivary glands</tissue>
    </source>
</reference>
<dbReference type="GO" id="GO:0016020">
    <property type="term" value="C:membrane"/>
    <property type="evidence" value="ECO:0007669"/>
    <property type="project" value="UniProtKB-SubCell"/>
</dbReference>
<feature type="transmembrane region" description="Helical" evidence="6">
    <location>
        <begin position="69"/>
        <end position="89"/>
    </location>
</feature>
<feature type="transmembrane region" description="Helical" evidence="6">
    <location>
        <begin position="418"/>
        <end position="435"/>
    </location>
</feature>
<evidence type="ECO:0000313" key="8">
    <source>
        <dbReference type="Proteomes" id="UP001321473"/>
    </source>
</evidence>
<feature type="transmembrane region" description="Helical" evidence="6">
    <location>
        <begin position="29"/>
        <end position="49"/>
    </location>
</feature>
<keyword evidence="3 6" id="KW-0812">Transmembrane</keyword>
<keyword evidence="2" id="KW-0813">Transport</keyword>
<keyword evidence="8" id="KW-1185">Reference proteome</keyword>
<dbReference type="AlphaFoldDB" id="A0AAQ4EQ94"/>
<feature type="transmembrane region" description="Helical" evidence="6">
    <location>
        <begin position="96"/>
        <end position="116"/>
    </location>
</feature>
<dbReference type="PANTHER" id="PTHR43385:SF1">
    <property type="entry name" value="RIBOFLAVIN TRANSPORTER RIBJ"/>
    <property type="match status" value="1"/>
</dbReference>
<proteinExistence type="predicted"/>
<name>A0AAQ4EQ94_AMBAM</name>
<dbReference type="Gene3D" id="1.20.1250.20">
    <property type="entry name" value="MFS general substrate transporter like domains"/>
    <property type="match status" value="2"/>
</dbReference>
<dbReference type="GO" id="GO:0022857">
    <property type="term" value="F:transmembrane transporter activity"/>
    <property type="evidence" value="ECO:0007669"/>
    <property type="project" value="InterPro"/>
</dbReference>
<keyword evidence="5 6" id="KW-0472">Membrane</keyword>
<keyword evidence="4 6" id="KW-1133">Transmembrane helix</keyword>
<feature type="transmembrane region" description="Helical" evidence="6">
    <location>
        <begin position="297"/>
        <end position="319"/>
    </location>
</feature>
<evidence type="ECO:0000256" key="2">
    <source>
        <dbReference type="ARBA" id="ARBA00022448"/>
    </source>
</evidence>
<evidence type="ECO:0000256" key="1">
    <source>
        <dbReference type="ARBA" id="ARBA00004141"/>
    </source>
</evidence>
<dbReference type="PANTHER" id="PTHR43385">
    <property type="entry name" value="RIBOFLAVIN TRANSPORTER RIBJ"/>
    <property type="match status" value="1"/>
</dbReference>
<gene>
    <name evidence="7" type="ORF">V5799_029774</name>
</gene>
<dbReference type="InterPro" id="IPR036259">
    <property type="entry name" value="MFS_trans_sf"/>
</dbReference>
<comment type="subcellular location">
    <subcellularLocation>
        <location evidence="1">Membrane</location>
        <topology evidence="1">Multi-pass membrane protein</topology>
    </subcellularLocation>
</comment>
<evidence type="ECO:0000256" key="6">
    <source>
        <dbReference type="SAM" id="Phobius"/>
    </source>
</evidence>
<dbReference type="EMBL" id="JARKHS020012460">
    <property type="protein sequence ID" value="KAK8776881.1"/>
    <property type="molecule type" value="Genomic_DNA"/>
</dbReference>
<organism evidence="7 8">
    <name type="scientific">Amblyomma americanum</name>
    <name type="common">Lone star tick</name>
    <dbReference type="NCBI Taxonomy" id="6943"/>
    <lineage>
        <taxon>Eukaryota</taxon>
        <taxon>Metazoa</taxon>
        <taxon>Ecdysozoa</taxon>
        <taxon>Arthropoda</taxon>
        <taxon>Chelicerata</taxon>
        <taxon>Arachnida</taxon>
        <taxon>Acari</taxon>
        <taxon>Parasitiformes</taxon>
        <taxon>Ixodida</taxon>
        <taxon>Ixodoidea</taxon>
        <taxon>Ixodidae</taxon>
        <taxon>Amblyomminae</taxon>
        <taxon>Amblyomma</taxon>
    </lineage>
</organism>
<evidence type="ECO:0000256" key="3">
    <source>
        <dbReference type="ARBA" id="ARBA00022692"/>
    </source>
</evidence>
<dbReference type="InterPro" id="IPR052983">
    <property type="entry name" value="MFS_Riboflavin_Transporter"/>
</dbReference>
<accession>A0AAQ4EQ94</accession>
<feature type="transmembrane region" description="Helical" evidence="6">
    <location>
        <begin position="455"/>
        <end position="475"/>
    </location>
</feature>
<feature type="transmembrane region" description="Helical" evidence="6">
    <location>
        <begin position="334"/>
        <end position="354"/>
    </location>
</feature>
<comment type="caution">
    <text evidence="7">The sequence shown here is derived from an EMBL/GenBank/DDBJ whole genome shotgun (WGS) entry which is preliminary data.</text>
</comment>